<accession>A0A383ED28</accession>
<organism evidence="2">
    <name type="scientific">marine metagenome</name>
    <dbReference type="NCBI Taxonomy" id="408172"/>
    <lineage>
        <taxon>unclassified sequences</taxon>
        <taxon>metagenomes</taxon>
        <taxon>ecological metagenomes</taxon>
    </lineage>
</organism>
<evidence type="ECO:0000313" key="2">
    <source>
        <dbReference type="EMBL" id="SVE54028.1"/>
    </source>
</evidence>
<feature type="non-terminal residue" evidence="2">
    <location>
        <position position="1"/>
    </location>
</feature>
<reference evidence="2" key="1">
    <citation type="submission" date="2018-05" db="EMBL/GenBank/DDBJ databases">
        <authorList>
            <person name="Lanie J.A."/>
            <person name="Ng W.-L."/>
            <person name="Kazmierczak K.M."/>
            <person name="Andrzejewski T.M."/>
            <person name="Davidsen T.M."/>
            <person name="Wayne K.J."/>
            <person name="Tettelin H."/>
            <person name="Glass J.I."/>
            <person name="Rusch D."/>
            <person name="Podicherti R."/>
            <person name="Tsui H.-C.T."/>
            <person name="Winkler M.E."/>
        </authorList>
    </citation>
    <scope>NUCLEOTIDE SEQUENCE</scope>
</reference>
<dbReference type="EMBL" id="UINC01224417">
    <property type="protein sequence ID" value="SVE54028.1"/>
    <property type="molecule type" value="Genomic_DNA"/>
</dbReference>
<name>A0A383ED28_9ZZZZ</name>
<proteinExistence type="predicted"/>
<feature type="region of interest" description="Disordered" evidence="1">
    <location>
        <begin position="1"/>
        <end position="24"/>
    </location>
</feature>
<evidence type="ECO:0000256" key="1">
    <source>
        <dbReference type="SAM" id="MobiDB-lite"/>
    </source>
</evidence>
<dbReference type="AlphaFoldDB" id="A0A383ED28"/>
<feature type="non-terminal residue" evidence="2">
    <location>
        <position position="24"/>
    </location>
</feature>
<sequence>TQGMRQKPVNSQCAYAKPRGKQLN</sequence>
<feature type="compositionally biased region" description="Polar residues" evidence="1">
    <location>
        <begin position="1"/>
        <end position="13"/>
    </location>
</feature>
<gene>
    <name evidence="2" type="ORF">METZ01_LOCUS506882</name>
</gene>
<protein>
    <submittedName>
        <fullName evidence="2">Uncharacterized protein</fullName>
    </submittedName>
</protein>